<evidence type="ECO:0000259" key="4">
    <source>
        <dbReference type="Pfam" id="PF00535"/>
    </source>
</evidence>
<dbReference type="AlphaFoldDB" id="A0A1M5F459"/>
<evidence type="ECO:0000256" key="2">
    <source>
        <dbReference type="ARBA" id="ARBA00022676"/>
    </source>
</evidence>
<keyword evidence="2" id="KW-0328">Glycosyltransferase</keyword>
<dbReference type="InterPro" id="IPR029044">
    <property type="entry name" value="Nucleotide-diphossugar_trans"/>
</dbReference>
<organism evidence="5 6">
    <name type="scientific">Loktanella atrilutea</name>
    <dbReference type="NCBI Taxonomy" id="366533"/>
    <lineage>
        <taxon>Bacteria</taxon>
        <taxon>Pseudomonadati</taxon>
        <taxon>Pseudomonadota</taxon>
        <taxon>Alphaproteobacteria</taxon>
        <taxon>Rhodobacterales</taxon>
        <taxon>Roseobacteraceae</taxon>
        <taxon>Loktanella</taxon>
    </lineage>
</organism>
<proteinExistence type="inferred from homology"/>
<dbReference type="Pfam" id="PF00535">
    <property type="entry name" value="Glycos_transf_2"/>
    <property type="match status" value="1"/>
</dbReference>
<keyword evidence="3 5" id="KW-0808">Transferase</keyword>
<dbReference type="EMBL" id="FQUE01000017">
    <property type="protein sequence ID" value="SHF85941.1"/>
    <property type="molecule type" value="Genomic_DNA"/>
</dbReference>
<dbReference type="PANTHER" id="PTHR43179">
    <property type="entry name" value="RHAMNOSYLTRANSFERASE WBBL"/>
    <property type="match status" value="1"/>
</dbReference>
<dbReference type="STRING" id="366533.SAMN05444339_1172"/>
<name>A0A1M5F459_LOKAT</name>
<dbReference type="Proteomes" id="UP000183987">
    <property type="component" value="Unassembled WGS sequence"/>
</dbReference>
<feature type="domain" description="Glycosyltransferase 2-like" evidence="4">
    <location>
        <begin position="20"/>
        <end position="146"/>
    </location>
</feature>
<evidence type="ECO:0000256" key="1">
    <source>
        <dbReference type="ARBA" id="ARBA00006739"/>
    </source>
</evidence>
<dbReference type="SUPFAM" id="SSF53448">
    <property type="entry name" value="Nucleotide-diphospho-sugar transferases"/>
    <property type="match status" value="1"/>
</dbReference>
<evidence type="ECO:0000313" key="6">
    <source>
        <dbReference type="Proteomes" id="UP000183987"/>
    </source>
</evidence>
<protein>
    <submittedName>
        <fullName evidence="5">Glycosyltransferase, GT2 family</fullName>
    </submittedName>
</protein>
<accession>A0A1M5F459</accession>
<dbReference type="OrthoDB" id="6653642at2"/>
<dbReference type="InterPro" id="IPR001173">
    <property type="entry name" value="Glyco_trans_2-like"/>
</dbReference>
<dbReference type="PANTHER" id="PTHR43179:SF12">
    <property type="entry name" value="GALACTOFURANOSYLTRANSFERASE GLFT2"/>
    <property type="match status" value="1"/>
</dbReference>
<gene>
    <name evidence="5" type="ORF">SAMN05444339_1172</name>
</gene>
<sequence length="305" mass="33296">MPDPHDTPPGTGARAPRAAIIIPHFNDVTRLTKCLAALAPQLPAGGVVEVVVVDNGSRERLDPARDVRPDVRFLTEPRRGAAAARNTGVGATTAPNLFFIDADCVPGPDWLRTALALCGSDGIIGGRVDLFDETPPPRSGAEAFETVFAFPQKTYITRKNFSVTANLLTTRVVFDDTGPFDGTMVEDSDWCQRAVARGWPIAYHPELAVAHPTRNDWAALRRKWRRTTAENYFAGGTGAAARVRWGFRALAVLASAPVHVPRVLRHPALAKGERISCVIVLLKLRVLRAYWMLRQALLGERPLNS</sequence>
<evidence type="ECO:0000313" key="5">
    <source>
        <dbReference type="EMBL" id="SHF85941.1"/>
    </source>
</evidence>
<evidence type="ECO:0000256" key="3">
    <source>
        <dbReference type="ARBA" id="ARBA00022679"/>
    </source>
</evidence>
<reference evidence="6" key="1">
    <citation type="submission" date="2016-11" db="EMBL/GenBank/DDBJ databases">
        <authorList>
            <person name="Varghese N."/>
            <person name="Submissions S."/>
        </authorList>
    </citation>
    <scope>NUCLEOTIDE SEQUENCE [LARGE SCALE GENOMIC DNA]</scope>
    <source>
        <strain evidence="6">DSM 29326</strain>
    </source>
</reference>
<keyword evidence="6" id="KW-1185">Reference proteome</keyword>
<comment type="similarity">
    <text evidence="1">Belongs to the glycosyltransferase 2 family.</text>
</comment>
<dbReference type="RefSeq" id="WP_072858789.1">
    <property type="nucleotide sequence ID" value="NZ_FQUE01000017.1"/>
</dbReference>
<dbReference type="GO" id="GO:0016757">
    <property type="term" value="F:glycosyltransferase activity"/>
    <property type="evidence" value="ECO:0007669"/>
    <property type="project" value="UniProtKB-KW"/>
</dbReference>
<dbReference type="Gene3D" id="3.90.550.10">
    <property type="entry name" value="Spore Coat Polysaccharide Biosynthesis Protein SpsA, Chain A"/>
    <property type="match status" value="1"/>
</dbReference>